<accession>B9ER38</accession>
<evidence type="ECO:0000256" key="1">
    <source>
        <dbReference type="SAM" id="Phobius"/>
    </source>
</evidence>
<evidence type="ECO:0000313" key="3">
    <source>
        <dbReference type="Proteomes" id="UP000001026"/>
    </source>
</evidence>
<dbReference type="KEGG" id="pmm:PMM2063"/>
<keyword evidence="1" id="KW-1133">Transmembrane helix</keyword>
<gene>
    <name evidence="2" type="ordered locus">PMM2063</name>
</gene>
<protein>
    <submittedName>
        <fullName evidence="2">Uncharacterized protein</fullName>
    </submittedName>
</protein>
<keyword evidence="1" id="KW-0812">Transmembrane</keyword>
<evidence type="ECO:0000313" key="2">
    <source>
        <dbReference type="EMBL" id="CAX37124.1"/>
    </source>
</evidence>
<sequence>MFKTKTRKLHRSITLIAVIPLLITVLSGSLYSLFQYFGLDFFGL</sequence>
<dbReference type="Proteomes" id="UP000001026">
    <property type="component" value="Chromosome"/>
</dbReference>
<dbReference type="STRING" id="59919.PMM2063"/>
<dbReference type="AlphaFoldDB" id="B9ER38"/>
<name>B9ER38_PROMP</name>
<reference evidence="2 3" key="1">
    <citation type="journal article" date="2003" name="Nature">
        <title>Genome divergence in two Prochlorococcus ecotypes reflects oceanic niche differentiation.</title>
        <authorList>
            <person name="Rocap G."/>
            <person name="Larimer F.W."/>
            <person name="Lamerdin J.E."/>
            <person name="Malfatti S."/>
            <person name="Chain P."/>
            <person name="Ahlgren N.A."/>
            <person name="Arellano A."/>
            <person name="Coleman M."/>
            <person name="Hauser L."/>
            <person name="Hess W.R."/>
            <person name="Johnson Z.I."/>
            <person name="Land M.L."/>
            <person name="Lindell D."/>
            <person name="Post A.F."/>
            <person name="Regala W."/>
            <person name="Shah M."/>
            <person name="Shaw S.L."/>
            <person name="Steglich C."/>
            <person name="Sullivan M.B."/>
            <person name="Ting C.S."/>
            <person name="Tolonen A."/>
            <person name="Webb E.A."/>
            <person name="Zinser E.R."/>
            <person name="Chisholm S.W."/>
        </authorList>
    </citation>
    <scope>NUCLEOTIDE SEQUENCE [LARGE SCALE GENOMIC DNA]</scope>
    <source>
        <strain evidence="3">CCMP1986 / NIES-2087 / MED4</strain>
    </source>
</reference>
<organism evidence="2 3">
    <name type="scientific">Prochlorococcus marinus subsp. pastoris (strain CCMP1986 / NIES-2087 / MED4)</name>
    <dbReference type="NCBI Taxonomy" id="59919"/>
    <lineage>
        <taxon>Bacteria</taxon>
        <taxon>Bacillati</taxon>
        <taxon>Cyanobacteriota</taxon>
        <taxon>Cyanophyceae</taxon>
        <taxon>Synechococcales</taxon>
        <taxon>Prochlorococcaceae</taxon>
        <taxon>Prochlorococcus</taxon>
    </lineage>
</organism>
<keyword evidence="1" id="KW-0472">Membrane</keyword>
<dbReference type="EMBL" id="BX548174">
    <property type="protein sequence ID" value="CAX37124.1"/>
    <property type="molecule type" value="Genomic_DNA"/>
</dbReference>
<dbReference type="HOGENOM" id="CLU_3220618_0_0_3"/>
<proteinExistence type="predicted"/>
<feature type="transmembrane region" description="Helical" evidence="1">
    <location>
        <begin position="12"/>
        <end position="34"/>
    </location>
</feature>